<feature type="chain" id="PRO_5021716868" description="3-keto-alpha-glucoside-1,2-lyase/3-keto-2-hydroxy-glucal hydratase domain-containing protein" evidence="1">
    <location>
        <begin position="24"/>
        <end position="498"/>
    </location>
</feature>
<protein>
    <recommendedName>
        <fullName evidence="2">3-keto-alpha-glucoside-1,2-lyase/3-keto-2-hydroxy-glucal hydratase domain-containing protein</fullName>
    </recommendedName>
</protein>
<sequence length="498" mass="53107" precursor="true">MTGWAAFAVAAGLLAAAADGSSAEPFEQTSDERTVLFDGESLEGWTTRGGRYDGAALWTVEDGTLTGRVGENGAGGLIYTTRSYTCFDLSLECRMDHPYDSGVFVRMLPPDSGLKGLQATLDHRPGGEIAAIYADGFLFHNTEAEQYFAKDEWNSVRVRVTGFDPRVQVWINGRPVTDYRLPAGTPGFASRGLVGLQVHGADAEAASRKVQFRDISIVELDVFEDVEFDGADQKKNAGALHRALGGATGGASQARRGAVSEPATSEFTADDVEALTEVARDAGWRDLLAAGLDGWKAIGTEGGYEIAGGVLSIPADGSGHLVTVDDFTDFRLRLDFKIAEMANSGLFLRGARAGGDPAYSGCEIQILDDFNWEERTNSKLAPYQFTGGLYAAVAPGPDKEYRPPGEWNRYEVLVRGSRMAAALNGRLLFDVDTLGLDAKPPFAERAATGFIGLQRYGADSVDGAVSAEVRNMFVQPLAPLAANDAGSQETGSKDGGER</sequence>
<feature type="domain" description="3-keto-alpha-glucoside-1,2-lyase/3-keto-2-hydroxy-glucal hydratase" evidence="2">
    <location>
        <begin position="34"/>
        <end position="217"/>
    </location>
</feature>
<keyword evidence="4" id="KW-1185">Reference proteome</keyword>
<dbReference type="AlphaFoldDB" id="A0A518CWI1"/>
<reference evidence="3 4" key="1">
    <citation type="submission" date="2019-02" db="EMBL/GenBank/DDBJ databases">
        <title>Deep-cultivation of Planctomycetes and their phenomic and genomic characterization uncovers novel biology.</title>
        <authorList>
            <person name="Wiegand S."/>
            <person name="Jogler M."/>
            <person name="Boedeker C."/>
            <person name="Pinto D."/>
            <person name="Vollmers J."/>
            <person name="Rivas-Marin E."/>
            <person name="Kohn T."/>
            <person name="Peeters S.H."/>
            <person name="Heuer A."/>
            <person name="Rast P."/>
            <person name="Oberbeckmann S."/>
            <person name="Bunk B."/>
            <person name="Jeske O."/>
            <person name="Meyerdierks A."/>
            <person name="Storesund J.E."/>
            <person name="Kallscheuer N."/>
            <person name="Luecker S."/>
            <person name="Lage O.M."/>
            <person name="Pohl T."/>
            <person name="Merkel B.J."/>
            <person name="Hornburger P."/>
            <person name="Mueller R.-W."/>
            <person name="Bruemmer F."/>
            <person name="Labrenz M."/>
            <person name="Spormann A.M."/>
            <person name="Op den Camp H."/>
            <person name="Overmann J."/>
            <person name="Amann R."/>
            <person name="Jetten M.S.M."/>
            <person name="Mascher T."/>
            <person name="Medema M.H."/>
            <person name="Devos D.P."/>
            <person name="Kaster A.-K."/>
            <person name="Ovreas L."/>
            <person name="Rohde M."/>
            <person name="Galperin M.Y."/>
            <person name="Jogler C."/>
        </authorList>
    </citation>
    <scope>NUCLEOTIDE SEQUENCE [LARGE SCALE GENOMIC DNA]</scope>
    <source>
        <strain evidence="3 4">Pla163</strain>
    </source>
</reference>
<keyword evidence="1" id="KW-0732">Signal</keyword>
<feature type="domain" description="3-keto-alpha-glucoside-1,2-lyase/3-keto-2-hydroxy-glucal hydratase" evidence="2">
    <location>
        <begin position="284"/>
        <end position="471"/>
    </location>
</feature>
<evidence type="ECO:0000313" key="3">
    <source>
        <dbReference type="EMBL" id="QDU83570.1"/>
    </source>
</evidence>
<evidence type="ECO:0000259" key="2">
    <source>
        <dbReference type="Pfam" id="PF06439"/>
    </source>
</evidence>
<proteinExistence type="predicted"/>
<dbReference type="InterPro" id="IPR010496">
    <property type="entry name" value="AL/BT2_dom"/>
</dbReference>
<dbReference type="Proteomes" id="UP000319342">
    <property type="component" value="Chromosome"/>
</dbReference>
<gene>
    <name evidence="3" type="ORF">Pla163_06690</name>
</gene>
<evidence type="ECO:0000256" key="1">
    <source>
        <dbReference type="SAM" id="SignalP"/>
    </source>
</evidence>
<dbReference type="Gene3D" id="2.60.120.560">
    <property type="entry name" value="Exo-inulinase, domain 1"/>
    <property type="match status" value="2"/>
</dbReference>
<name>A0A518CWI1_9BACT</name>
<dbReference type="RefSeq" id="WP_419186270.1">
    <property type="nucleotide sequence ID" value="NZ_CP036290.1"/>
</dbReference>
<feature type="signal peptide" evidence="1">
    <location>
        <begin position="1"/>
        <end position="23"/>
    </location>
</feature>
<organism evidence="3 4">
    <name type="scientific">Rohdeia mirabilis</name>
    <dbReference type="NCBI Taxonomy" id="2528008"/>
    <lineage>
        <taxon>Bacteria</taxon>
        <taxon>Pseudomonadati</taxon>
        <taxon>Planctomycetota</taxon>
        <taxon>Planctomycetia</taxon>
        <taxon>Planctomycetia incertae sedis</taxon>
        <taxon>Rohdeia</taxon>
    </lineage>
</organism>
<dbReference type="Pfam" id="PF06439">
    <property type="entry name" value="3keto-disac_hyd"/>
    <property type="match status" value="2"/>
</dbReference>
<evidence type="ECO:0000313" key="4">
    <source>
        <dbReference type="Proteomes" id="UP000319342"/>
    </source>
</evidence>
<dbReference type="EMBL" id="CP036290">
    <property type="protein sequence ID" value="QDU83570.1"/>
    <property type="molecule type" value="Genomic_DNA"/>
</dbReference>
<accession>A0A518CWI1</accession>
<dbReference type="GO" id="GO:0016787">
    <property type="term" value="F:hydrolase activity"/>
    <property type="evidence" value="ECO:0007669"/>
    <property type="project" value="InterPro"/>
</dbReference>